<dbReference type="SUPFAM" id="SSF53335">
    <property type="entry name" value="S-adenosyl-L-methionine-dependent methyltransferases"/>
    <property type="match status" value="1"/>
</dbReference>
<dbReference type="PANTHER" id="PTHR13090:SF1">
    <property type="entry name" value="ARGININE-HYDROXYLASE NDUFAF5, MITOCHONDRIAL"/>
    <property type="match status" value="1"/>
</dbReference>
<accession>A0A0B2C157</accession>
<sequence>MSSTPAPPTIFAPARRRAARTRMAALQARPNAARFMLDDMIEDVEERVAFLRHPVARALLIGDVHGTLAATLTASGVEVTRADAVPAAGAVMLDEELPFPATITGQGFDLVASLSTLDTVNDLPGALIHIRHALKPGGLALVSFAGAGSLPALRAAMLEADAERPAARMHPAVDVRSGAQLLQRAGFADPVADSRSISVAYRSLDRLVADLREQALGNVLATPGAPLGKAALARARAAFLAQGTDGRVVERFEIVTLSGRRGA</sequence>
<dbReference type="InterPro" id="IPR050602">
    <property type="entry name" value="Malonyl-ACP_OMT"/>
</dbReference>
<dbReference type="Proteomes" id="UP000030988">
    <property type="component" value="Unassembled WGS sequence"/>
</dbReference>
<dbReference type="AlphaFoldDB" id="A0A0B2C157"/>
<comment type="caution">
    <text evidence="3">The sequence shown here is derived from an EMBL/GenBank/DDBJ whole genome shotgun (WGS) entry which is preliminary data.</text>
</comment>
<dbReference type="Gene3D" id="3.40.50.150">
    <property type="entry name" value="Vaccinia Virus protein VP39"/>
    <property type="match status" value="1"/>
</dbReference>
<keyword evidence="1 3" id="KW-0489">Methyltransferase</keyword>
<dbReference type="EMBL" id="JTDN01000001">
    <property type="protein sequence ID" value="KHL26017.1"/>
    <property type="molecule type" value="Genomic_DNA"/>
</dbReference>
<keyword evidence="2 3" id="KW-0808">Transferase</keyword>
<organism evidence="3 4">
    <name type="scientific">Croceibacterium mercuriale</name>
    <dbReference type="NCBI Taxonomy" id="1572751"/>
    <lineage>
        <taxon>Bacteria</taxon>
        <taxon>Pseudomonadati</taxon>
        <taxon>Pseudomonadota</taxon>
        <taxon>Alphaproteobacteria</taxon>
        <taxon>Sphingomonadales</taxon>
        <taxon>Erythrobacteraceae</taxon>
        <taxon>Croceibacterium</taxon>
    </lineage>
</organism>
<evidence type="ECO:0000313" key="3">
    <source>
        <dbReference type="EMBL" id="KHL26017.1"/>
    </source>
</evidence>
<name>A0A0B2C157_9SPHN</name>
<gene>
    <name evidence="3" type="ORF">PK98_05535</name>
</gene>
<reference evidence="3 4" key="1">
    <citation type="submission" date="2014-11" db="EMBL/GenBank/DDBJ databases">
        <title>Draft genome sequence of Kirrobacter mercurialis.</title>
        <authorList>
            <person name="Coil D.A."/>
            <person name="Eisen J.A."/>
        </authorList>
    </citation>
    <scope>NUCLEOTIDE SEQUENCE [LARGE SCALE GENOMIC DNA]</scope>
    <source>
        <strain evidence="3 4">Coronado</strain>
    </source>
</reference>
<evidence type="ECO:0000313" key="4">
    <source>
        <dbReference type="Proteomes" id="UP000030988"/>
    </source>
</evidence>
<dbReference type="STRING" id="1572751.PK98_05535"/>
<dbReference type="PANTHER" id="PTHR13090">
    <property type="entry name" value="ARGININE-HYDROXYLASE NDUFAF5, MITOCHONDRIAL"/>
    <property type="match status" value="1"/>
</dbReference>
<dbReference type="InterPro" id="IPR029063">
    <property type="entry name" value="SAM-dependent_MTases_sf"/>
</dbReference>
<dbReference type="Pfam" id="PF13489">
    <property type="entry name" value="Methyltransf_23"/>
    <property type="match status" value="1"/>
</dbReference>
<protein>
    <submittedName>
        <fullName evidence="3">Methyltransferase</fullName>
    </submittedName>
</protein>
<keyword evidence="4" id="KW-1185">Reference proteome</keyword>
<evidence type="ECO:0000256" key="2">
    <source>
        <dbReference type="ARBA" id="ARBA00022679"/>
    </source>
</evidence>
<dbReference type="GO" id="GO:0008168">
    <property type="term" value="F:methyltransferase activity"/>
    <property type="evidence" value="ECO:0007669"/>
    <property type="project" value="UniProtKB-KW"/>
</dbReference>
<dbReference type="OrthoDB" id="9793723at2"/>
<evidence type="ECO:0000256" key="1">
    <source>
        <dbReference type="ARBA" id="ARBA00022603"/>
    </source>
</evidence>
<dbReference type="GO" id="GO:0032259">
    <property type="term" value="P:methylation"/>
    <property type="evidence" value="ECO:0007669"/>
    <property type="project" value="UniProtKB-KW"/>
</dbReference>
<dbReference type="RefSeq" id="WP_039094897.1">
    <property type="nucleotide sequence ID" value="NZ_JTDN01000001.1"/>
</dbReference>
<proteinExistence type="predicted"/>